<dbReference type="SUPFAM" id="SSF55729">
    <property type="entry name" value="Acyl-CoA N-acyltransferases (Nat)"/>
    <property type="match status" value="1"/>
</dbReference>
<organism evidence="2 3">
    <name type="scientific">Mangrovimonas spongiae</name>
    <dbReference type="NCBI Taxonomy" id="2494697"/>
    <lineage>
        <taxon>Bacteria</taxon>
        <taxon>Pseudomonadati</taxon>
        <taxon>Bacteroidota</taxon>
        <taxon>Flavobacteriia</taxon>
        <taxon>Flavobacteriales</taxon>
        <taxon>Flavobacteriaceae</taxon>
        <taxon>Mangrovimonas</taxon>
    </lineage>
</organism>
<dbReference type="Pfam" id="PF00583">
    <property type="entry name" value="Acetyltransf_1"/>
    <property type="match status" value="1"/>
</dbReference>
<dbReference type="InterPro" id="IPR016181">
    <property type="entry name" value="Acyl_CoA_acyltransferase"/>
</dbReference>
<accession>A0A428K6B8</accession>
<dbReference type="AlphaFoldDB" id="A0A428K6B8"/>
<reference evidence="2 3" key="1">
    <citation type="submission" date="2018-12" db="EMBL/GenBank/DDBJ databases">
        <title>Mangrovimonas spongiae sp. nov., a novel member of the genus Mangrovimonas isolated from marine sponge.</title>
        <authorList>
            <person name="Zhuang L."/>
            <person name="Luo L."/>
        </authorList>
    </citation>
    <scope>NUCLEOTIDE SEQUENCE [LARGE SCALE GENOMIC DNA]</scope>
    <source>
        <strain evidence="2 3">HN-E26</strain>
    </source>
</reference>
<dbReference type="Proteomes" id="UP000270620">
    <property type="component" value="Unassembled WGS sequence"/>
</dbReference>
<sequence>MLDNTYSIKIISAKDTYDVRHPVLRPGRPITDCVFEGDNLDTTYHLGLFHQEQLIGVVSLMRNSNKQIQERSQYQLRGMAILKPYQGQGLGKYLIDASIKKLTELHCEIVWCNAREIALSFYKRNQFQVLGEPFSIPLIGNHFTMFRKIN</sequence>
<keyword evidence="2" id="KW-0808">Transferase</keyword>
<dbReference type="CDD" id="cd04301">
    <property type="entry name" value="NAT_SF"/>
    <property type="match status" value="1"/>
</dbReference>
<feature type="domain" description="N-acetyltransferase" evidence="1">
    <location>
        <begin position="3"/>
        <end position="150"/>
    </location>
</feature>
<comment type="caution">
    <text evidence="2">The sequence shown here is derived from an EMBL/GenBank/DDBJ whole genome shotgun (WGS) entry which is preliminary data.</text>
</comment>
<evidence type="ECO:0000313" key="3">
    <source>
        <dbReference type="Proteomes" id="UP000270620"/>
    </source>
</evidence>
<dbReference type="Gene3D" id="3.40.630.30">
    <property type="match status" value="1"/>
</dbReference>
<protein>
    <submittedName>
        <fullName evidence="2">N-acetyltransferase</fullName>
    </submittedName>
</protein>
<evidence type="ECO:0000259" key="1">
    <source>
        <dbReference type="PROSITE" id="PS51186"/>
    </source>
</evidence>
<dbReference type="PROSITE" id="PS51186">
    <property type="entry name" value="GNAT"/>
    <property type="match status" value="1"/>
</dbReference>
<proteinExistence type="predicted"/>
<dbReference type="EMBL" id="RWBG01000001">
    <property type="protein sequence ID" value="RSK42008.1"/>
    <property type="molecule type" value="Genomic_DNA"/>
</dbReference>
<name>A0A428K6B8_9FLAO</name>
<keyword evidence="3" id="KW-1185">Reference proteome</keyword>
<dbReference type="InterPro" id="IPR000182">
    <property type="entry name" value="GNAT_dom"/>
</dbReference>
<gene>
    <name evidence="2" type="ORF">EJA19_03760</name>
</gene>
<evidence type="ECO:0000313" key="2">
    <source>
        <dbReference type="EMBL" id="RSK42008.1"/>
    </source>
</evidence>
<dbReference type="OrthoDB" id="2352823at2"/>
<dbReference type="GO" id="GO:0016747">
    <property type="term" value="F:acyltransferase activity, transferring groups other than amino-acyl groups"/>
    <property type="evidence" value="ECO:0007669"/>
    <property type="project" value="InterPro"/>
</dbReference>